<dbReference type="Gene3D" id="1.20.1600.10">
    <property type="entry name" value="Outer membrane efflux proteins (OEP)"/>
    <property type="match status" value="1"/>
</dbReference>
<dbReference type="NCBIfam" id="TIGR01845">
    <property type="entry name" value="outer_NodT"/>
    <property type="match status" value="1"/>
</dbReference>
<dbReference type="AlphaFoldDB" id="A0A9E9LX22"/>
<proteinExistence type="inferred from homology"/>
<evidence type="ECO:0000256" key="2">
    <source>
        <dbReference type="RuleBase" id="RU362097"/>
    </source>
</evidence>
<dbReference type="PANTHER" id="PTHR30203:SF21">
    <property type="entry name" value="OUTER MEMBRANE COMPONENT OF MULTIDRUG EFFLUX PUMP-RELATED"/>
    <property type="match status" value="1"/>
</dbReference>
<comment type="subcellular location">
    <subcellularLocation>
        <location evidence="2">Cell membrane</location>
        <topology evidence="2">Lipid-anchor</topology>
    </subcellularLocation>
</comment>
<evidence type="ECO:0000256" key="1">
    <source>
        <dbReference type="ARBA" id="ARBA00007613"/>
    </source>
</evidence>
<keyword evidence="2" id="KW-0564">Palmitate</keyword>
<dbReference type="KEGG" id="ovb:NB640_07250"/>
<sequence length="500" mass="54605">MFFSRLSLSTISLLLLALLSACTVVGPDYHVPDEAVIRQEKAGAEFVSAKEPVYVQDDLPRNWWQMYEQEILNELVNKALAANTDLRIASANLARSRAILEEARTMTDPIFDVGVSPTYGKNATKHGAQRESNHWFYDMGAGMSYQLDLFGKIARAVEAAEADMEATRAAYDLMRITVIADTTRAYLDVCSSGHRIDVAVESVNLQDKFVRTTQRLSDGGRGTPLDVSRSRAQLEQLRAAVPPLVAQQRTAVYQLAVLTGELPDALTEKVGQCRAIPQLKQAIPVGDGAALLSRRPDIREAERALAGSTARIGVATADLYPSISLGLNIGSTGTFSDWGSGNFFRWGIGPLISWTLPATGPARARIAQAEAVTAAALADFDGTVLRALKEVESALTVYARELDRNAALREARDQSALASRQAHRLYNYGRSDFLTTLDADRTLAEYESRLAESDAQLARDQVTLFLALGGGWDPEATKEKPEETDIQDMTQQEAQPTVPE</sequence>
<name>A0A9E9LX22_9BURK</name>
<dbReference type="GO" id="GO:0005886">
    <property type="term" value="C:plasma membrane"/>
    <property type="evidence" value="ECO:0007669"/>
    <property type="project" value="UniProtKB-SubCell"/>
</dbReference>
<dbReference type="SUPFAM" id="SSF56954">
    <property type="entry name" value="Outer membrane efflux proteins (OEP)"/>
    <property type="match status" value="1"/>
</dbReference>
<feature type="signal peptide" evidence="2">
    <location>
        <begin position="1"/>
        <end position="26"/>
    </location>
</feature>
<comment type="similarity">
    <text evidence="1 2">Belongs to the outer membrane factor (OMF) (TC 1.B.17) family.</text>
</comment>
<dbReference type="InterPro" id="IPR003423">
    <property type="entry name" value="OMP_efflux"/>
</dbReference>
<dbReference type="EMBL" id="CP098242">
    <property type="protein sequence ID" value="WAW09082.1"/>
    <property type="molecule type" value="Genomic_DNA"/>
</dbReference>
<feature type="chain" id="PRO_5039764314" evidence="2">
    <location>
        <begin position="27"/>
        <end position="500"/>
    </location>
</feature>
<evidence type="ECO:0000313" key="5">
    <source>
        <dbReference type="Proteomes" id="UP001156215"/>
    </source>
</evidence>
<dbReference type="InterPro" id="IPR010131">
    <property type="entry name" value="MdtP/NodT-like"/>
</dbReference>
<gene>
    <name evidence="4" type="ORF">NB640_07250</name>
</gene>
<dbReference type="PROSITE" id="PS51257">
    <property type="entry name" value="PROKAR_LIPOPROTEIN"/>
    <property type="match status" value="1"/>
</dbReference>
<dbReference type="PANTHER" id="PTHR30203">
    <property type="entry name" value="OUTER MEMBRANE CATION EFFLUX PROTEIN"/>
    <property type="match status" value="1"/>
</dbReference>
<protein>
    <submittedName>
        <fullName evidence="4">TolC family protein</fullName>
    </submittedName>
</protein>
<feature type="region of interest" description="Disordered" evidence="3">
    <location>
        <begin position="471"/>
        <end position="500"/>
    </location>
</feature>
<dbReference type="Pfam" id="PF02321">
    <property type="entry name" value="OEP"/>
    <property type="match status" value="2"/>
</dbReference>
<evidence type="ECO:0000256" key="3">
    <source>
        <dbReference type="SAM" id="MobiDB-lite"/>
    </source>
</evidence>
<evidence type="ECO:0000313" key="4">
    <source>
        <dbReference type="EMBL" id="WAW09082.1"/>
    </source>
</evidence>
<keyword evidence="2" id="KW-1134">Transmembrane beta strand</keyword>
<dbReference type="GO" id="GO:0015562">
    <property type="term" value="F:efflux transmembrane transporter activity"/>
    <property type="evidence" value="ECO:0007669"/>
    <property type="project" value="InterPro"/>
</dbReference>
<dbReference type="Proteomes" id="UP001156215">
    <property type="component" value="Chromosome"/>
</dbReference>
<keyword evidence="2" id="KW-0472">Membrane</keyword>
<feature type="compositionally biased region" description="Polar residues" evidence="3">
    <location>
        <begin position="487"/>
        <end position="500"/>
    </location>
</feature>
<organism evidence="4 5">
    <name type="scientific">Oxalobacter vibrioformis</name>
    <dbReference type="NCBI Taxonomy" id="933080"/>
    <lineage>
        <taxon>Bacteria</taxon>
        <taxon>Pseudomonadati</taxon>
        <taxon>Pseudomonadota</taxon>
        <taxon>Betaproteobacteria</taxon>
        <taxon>Burkholderiales</taxon>
        <taxon>Oxalobacteraceae</taxon>
        <taxon>Oxalobacter</taxon>
    </lineage>
</organism>
<dbReference type="Gene3D" id="2.20.200.10">
    <property type="entry name" value="Outer membrane efflux proteins (OEP)"/>
    <property type="match status" value="1"/>
</dbReference>
<keyword evidence="2" id="KW-0449">Lipoprotein</keyword>
<keyword evidence="5" id="KW-1185">Reference proteome</keyword>
<reference evidence="4" key="1">
    <citation type="journal article" date="2022" name="Front. Microbiol.">
        <title>New perspectives on an old grouping: The genomic and phenotypic variability of Oxalobacter formigenes and the implications for calcium oxalate stone prevention.</title>
        <authorList>
            <person name="Chmiel J.A."/>
            <person name="Carr C."/>
            <person name="Stuivenberg G.A."/>
            <person name="Venema R."/>
            <person name="Chanyi R.M."/>
            <person name="Al K.F."/>
            <person name="Giguere D."/>
            <person name="Say H."/>
            <person name="Akouris P.P."/>
            <person name="Dominguez Romero S.A."/>
            <person name="Kwong A."/>
            <person name="Tai V."/>
            <person name="Koval S.F."/>
            <person name="Razvi H."/>
            <person name="Bjazevic J."/>
            <person name="Burton J.P."/>
        </authorList>
    </citation>
    <scope>NUCLEOTIDE SEQUENCE</scope>
    <source>
        <strain evidence="4">WoOx3</strain>
    </source>
</reference>
<dbReference type="RefSeq" id="WP_269308075.1">
    <property type="nucleotide sequence ID" value="NZ_CP098242.1"/>
</dbReference>
<keyword evidence="2" id="KW-0732">Signal</keyword>
<accession>A0A9E9LX22</accession>
<keyword evidence="2" id="KW-0812">Transmembrane</keyword>